<proteinExistence type="predicted"/>
<reference evidence="1" key="1">
    <citation type="journal article" date="2015" name="Nature">
        <title>Complex archaea that bridge the gap between prokaryotes and eukaryotes.</title>
        <authorList>
            <person name="Spang A."/>
            <person name="Saw J.H."/>
            <person name="Jorgensen S.L."/>
            <person name="Zaremba-Niedzwiedzka K."/>
            <person name="Martijn J."/>
            <person name="Lind A.E."/>
            <person name="van Eijk R."/>
            <person name="Schleper C."/>
            <person name="Guy L."/>
            <person name="Ettema T.J."/>
        </authorList>
    </citation>
    <scope>NUCLEOTIDE SEQUENCE</scope>
</reference>
<accession>A0A0F9FEF1</accession>
<evidence type="ECO:0000313" key="1">
    <source>
        <dbReference type="EMBL" id="KKL55675.1"/>
    </source>
</evidence>
<dbReference type="EMBL" id="LAZR01030756">
    <property type="protein sequence ID" value="KKL55675.1"/>
    <property type="molecule type" value="Genomic_DNA"/>
</dbReference>
<name>A0A0F9FEF1_9ZZZZ</name>
<feature type="non-terminal residue" evidence="1">
    <location>
        <position position="44"/>
    </location>
</feature>
<comment type="caution">
    <text evidence="1">The sequence shown here is derived from an EMBL/GenBank/DDBJ whole genome shotgun (WGS) entry which is preliminary data.</text>
</comment>
<dbReference type="AlphaFoldDB" id="A0A0F9FEF1"/>
<organism evidence="1">
    <name type="scientific">marine sediment metagenome</name>
    <dbReference type="NCBI Taxonomy" id="412755"/>
    <lineage>
        <taxon>unclassified sequences</taxon>
        <taxon>metagenomes</taxon>
        <taxon>ecological metagenomes</taxon>
    </lineage>
</organism>
<protein>
    <submittedName>
        <fullName evidence="1">Uncharacterized protein</fullName>
    </submittedName>
</protein>
<gene>
    <name evidence="1" type="ORF">LCGC14_2253070</name>
</gene>
<sequence length="44" mass="5133">MKIEKKILFDPRDLWVGVYLNNVVEHSAPAEMMTLTSVSPYVFY</sequence>